<evidence type="ECO:0000313" key="2">
    <source>
        <dbReference type="EMBL" id="RKL65075.1"/>
    </source>
</evidence>
<reference evidence="2 3" key="1">
    <citation type="submission" date="2017-10" db="EMBL/GenBank/DDBJ databases">
        <title>Bacillus sp. nov., a halophilic bacterium isolated from a Keqin Lake.</title>
        <authorList>
            <person name="Wang H."/>
        </authorList>
    </citation>
    <scope>NUCLEOTIDE SEQUENCE [LARGE SCALE GENOMIC DNA]</scope>
    <source>
        <strain evidence="2 3">KCTC 13187</strain>
    </source>
</reference>
<evidence type="ECO:0000313" key="3">
    <source>
        <dbReference type="Proteomes" id="UP000281498"/>
    </source>
</evidence>
<dbReference type="Proteomes" id="UP000281498">
    <property type="component" value="Unassembled WGS sequence"/>
</dbReference>
<name>A0A3A9KCH2_9BACI</name>
<proteinExistence type="predicted"/>
<keyword evidence="3" id="KW-1185">Reference proteome</keyword>
<feature type="chain" id="PRO_5017271636" evidence="1">
    <location>
        <begin position="26"/>
        <end position="131"/>
    </location>
</feature>
<organism evidence="2 3">
    <name type="scientific">Salipaludibacillus neizhouensis</name>
    <dbReference type="NCBI Taxonomy" id="885475"/>
    <lineage>
        <taxon>Bacteria</taxon>
        <taxon>Bacillati</taxon>
        <taxon>Bacillota</taxon>
        <taxon>Bacilli</taxon>
        <taxon>Bacillales</taxon>
        <taxon>Bacillaceae</taxon>
    </lineage>
</organism>
<dbReference type="AlphaFoldDB" id="A0A3A9KCH2"/>
<gene>
    <name evidence="2" type="ORF">CR203_22675</name>
</gene>
<accession>A0A3A9KCH2</accession>
<dbReference type="EMBL" id="PDOE01000023">
    <property type="protein sequence ID" value="RKL65075.1"/>
    <property type="molecule type" value="Genomic_DNA"/>
</dbReference>
<feature type="signal peptide" evidence="1">
    <location>
        <begin position="1"/>
        <end position="25"/>
    </location>
</feature>
<comment type="caution">
    <text evidence="2">The sequence shown here is derived from an EMBL/GenBank/DDBJ whole genome shotgun (WGS) entry which is preliminary data.</text>
</comment>
<protein>
    <submittedName>
        <fullName evidence="2">Uncharacterized protein</fullName>
    </submittedName>
</protein>
<keyword evidence="1" id="KW-0732">Signal</keyword>
<evidence type="ECO:0000256" key="1">
    <source>
        <dbReference type="SAM" id="SignalP"/>
    </source>
</evidence>
<dbReference type="RefSeq" id="WP_110934591.1">
    <property type="nucleotide sequence ID" value="NZ_KZ614146.1"/>
</dbReference>
<sequence>MKKFIVKVATLSLLLVGIYAAPAFAESYNFQGTYSNLIYSNSNFNVDGYSSIDGYQNSDDAADTKARYSMVSKGSEPANDTVISYFTETGTGDFNRTFRSFDSYAYLRMDNLNDSGWFGKEAITSSGTYNY</sequence>